<evidence type="ECO:0000256" key="4">
    <source>
        <dbReference type="ARBA" id="ARBA00022692"/>
    </source>
</evidence>
<feature type="domain" description="MgtC/SapB/SrpB/YhiD N-terminal" evidence="8">
    <location>
        <begin position="12"/>
        <end position="137"/>
    </location>
</feature>
<accession>A0A1T4LST9</accession>
<keyword evidence="3" id="KW-1003">Cell membrane</keyword>
<dbReference type="Proteomes" id="UP000189933">
    <property type="component" value="Unassembled WGS sequence"/>
</dbReference>
<feature type="transmembrane region" description="Helical" evidence="7">
    <location>
        <begin position="68"/>
        <end position="87"/>
    </location>
</feature>
<dbReference type="PANTHER" id="PTHR33778:SF1">
    <property type="entry name" value="MAGNESIUM TRANSPORTER YHID-RELATED"/>
    <property type="match status" value="1"/>
</dbReference>
<feature type="transmembrane region" description="Helical" evidence="7">
    <location>
        <begin position="6"/>
        <end position="25"/>
    </location>
</feature>
<sequence>MSLGYFDITLRMVVALIAGAILGYERTKAGKPAGIRTHALVCISSAMLTIISAYGLAEEFQGRNTDPLRLAAQIVSGIGFLGAGVIWKQGFGEIRGLTTATNIWAAAGLGIAAGLGQYYLIFITIVLLRIALKIAYILQKLGIIKYEDNNNKERSQKDDSGV</sequence>
<dbReference type="PANTHER" id="PTHR33778">
    <property type="entry name" value="PROTEIN MGTC"/>
    <property type="match status" value="1"/>
</dbReference>
<evidence type="ECO:0000313" key="9">
    <source>
        <dbReference type="EMBL" id="SJZ57686.1"/>
    </source>
</evidence>
<evidence type="ECO:0000256" key="1">
    <source>
        <dbReference type="ARBA" id="ARBA00004651"/>
    </source>
</evidence>
<dbReference type="GO" id="GO:0005886">
    <property type="term" value="C:plasma membrane"/>
    <property type="evidence" value="ECO:0007669"/>
    <property type="project" value="UniProtKB-SubCell"/>
</dbReference>
<keyword evidence="5 7" id="KW-1133">Transmembrane helix</keyword>
<protein>
    <submittedName>
        <fullName evidence="9">Putative Mg2+ transporter-C (MgtC) family protein</fullName>
    </submittedName>
</protein>
<evidence type="ECO:0000259" key="8">
    <source>
        <dbReference type="Pfam" id="PF02308"/>
    </source>
</evidence>
<comment type="subcellular location">
    <subcellularLocation>
        <location evidence="1">Cell membrane</location>
        <topology evidence="1">Multi-pass membrane protein</topology>
    </subcellularLocation>
</comment>
<evidence type="ECO:0000256" key="5">
    <source>
        <dbReference type="ARBA" id="ARBA00022989"/>
    </source>
</evidence>
<dbReference type="EMBL" id="FUXM01000002">
    <property type="protein sequence ID" value="SJZ57686.1"/>
    <property type="molecule type" value="Genomic_DNA"/>
</dbReference>
<keyword evidence="10" id="KW-1185">Reference proteome</keyword>
<organism evidence="9 10">
    <name type="scientific">Carboxydocella sporoproducens DSM 16521</name>
    <dbReference type="NCBI Taxonomy" id="1121270"/>
    <lineage>
        <taxon>Bacteria</taxon>
        <taxon>Bacillati</taxon>
        <taxon>Bacillota</taxon>
        <taxon>Clostridia</taxon>
        <taxon>Eubacteriales</taxon>
        <taxon>Clostridiales Family XVI. Incertae Sedis</taxon>
        <taxon>Carboxydocella</taxon>
    </lineage>
</organism>
<evidence type="ECO:0000256" key="7">
    <source>
        <dbReference type="SAM" id="Phobius"/>
    </source>
</evidence>
<feature type="transmembrane region" description="Helical" evidence="7">
    <location>
        <begin position="37"/>
        <end position="56"/>
    </location>
</feature>
<name>A0A1T4LST9_9FIRM</name>
<evidence type="ECO:0000256" key="2">
    <source>
        <dbReference type="ARBA" id="ARBA00009298"/>
    </source>
</evidence>
<proteinExistence type="inferred from homology"/>
<dbReference type="InterPro" id="IPR049177">
    <property type="entry name" value="MgtC_SapB_SrpB_YhiD_N"/>
</dbReference>
<keyword evidence="6 7" id="KW-0472">Membrane</keyword>
<evidence type="ECO:0000313" key="10">
    <source>
        <dbReference type="Proteomes" id="UP000189933"/>
    </source>
</evidence>
<reference evidence="10" key="1">
    <citation type="submission" date="2017-02" db="EMBL/GenBank/DDBJ databases">
        <authorList>
            <person name="Varghese N."/>
            <person name="Submissions S."/>
        </authorList>
    </citation>
    <scope>NUCLEOTIDE SEQUENCE [LARGE SCALE GENOMIC DNA]</scope>
    <source>
        <strain evidence="10">DSM 16521</strain>
    </source>
</reference>
<dbReference type="PRINTS" id="PR01837">
    <property type="entry name" value="MGTCSAPBPROT"/>
</dbReference>
<dbReference type="AlphaFoldDB" id="A0A1T4LST9"/>
<comment type="similarity">
    <text evidence="2">Belongs to the MgtC/SapB family.</text>
</comment>
<evidence type="ECO:0000256" key="3">
    <source>
        <dbReference type="ARBA" id="ARBA00022475"/>
    </source>
</evidence>
<dbReference type="InterPro" id="IPR003416">
    <property type="entry name" value="MgtC/SapB/SrpB/YhiD_fam"/>
</dbReference>
<evidence type="ECO:0000256" key="6">
    <source>
        <dbReference type="ARBA" id="ARBA00023136"/>
    </source>
</evidence>
<gene>
    <name evidence="9" type="ORF">SAMN02745885_00288</name>
</gene>
<dbReference type="Pfam" id="PF02308">
    <property type="entry name" value="MgtC"/>
    <property type="match status" value="1"/>
</dbReference>
<keyword evidence="4 7" id="KW-0812">Transmembrane</keyword>
<dbReference type="RefSeq" id="WP_200803451.1">
    <property type="nucleotide sequence ID" value="NZ_FUXM01000002.1"/>
</dbReference>